<dbReference type="KEGG" id="vgu:HYG85_04560"/>
<dbReference type="AlphaFoldDB" id="A0A8J8SBB4"/>
<dbReference type="Proteomes" id="UP000677305">
    <property type="component" value="Chromosome"/>
</dbReference>
<gene>
    <name evidence="1" type="ORF">HYG85_04560</name>
</gene>
<sequence>MKKHAIQDVKNIYYALVTADDNGTITYAVPKLLYESEQIDISVNTSTIKKYTTGGTDVINDFEGGQIVIKTYGMDNVTVAEVEGHEIDSNGVVIEKSDDDPPYVAIGFEAIKRNGESRFVWLLYCKKKHDNEEYVKKAEKTDPKSSTLTFEVTERADKQWKNVIDSDDTNAPDDLRTKWFEKVYDGTAWA</sequence>
<dbReference type="EMBL" id="CP058561">
    <property type="protein sequence ID" value="QUH28225.1"/>
    <property type="molecule type" value="Genomic_DNA"/>
</dbReference>
<evidence type="ECO:0008006" key="3">
    <source>
        <dbReference type="Google" id="ProtNLM"/>
    </source>
</evidence>
<evidence type="ECO:0000313" key="1">
    <source>
        <dbReference type="EMBL" id="QUH28225.1"/>
    </source>
</evidence>
<keyword evidence="2" id="KW-1185">Reference proteome</keyword>
<protein>
    <recommendedName>
        <fullName evidence="3">Phage tail protein</fullName>
    </recommendedName>
</protein>
<organism evidence="1 2">
    <name type="scientific">Vallitalea guaymasensis</name>
    <dbReference type="NCBI Taxonomy" id="1185412"/>
    <lineage>
        <taxon>Bacteria</taxon>
        <taxon>Bacillati</taxon>
        <taxon>Bacillota</taxon>
        <taxon>Clostridia</taxon>
        <taxon>Lachnospirales</taxon>
        <taxon>Vallitaleaceae</taxon>
        <taxon>Vallitalea</taxon>
    </lineage>
</organism>
<dbReference type="InterPro" id="IPR006490">
    <property type="entry name" value="Maj_tail_phi13"/>
</dbReference>
<dbReference type="RefSeq" id="WP_212692478.1">
    <property type="nucleotide sequence ID" value="NZ_CP058561.1"/>
</dbReference>
<dbReference type="NCBIfam" id="TIGR01603">
    <property type="entry name" value="maj_tail_phi13"/>
    <property type="match status" value="1"/>
</dbReference>
<evidence type="ECO:0000313" key="2">
    <source>
        <dbReference type="Proteomes" id="UP000677305"/>
    </source>
</evidence>
<name>A0A8J8SBB4_9FIRM</name>
<reference evidence="1 2" key="1">
    <citation type="submission" date="2020-07" db="EMBL/GenBank/DDBJ databases">
        <title>Vallitalea guaymasensis genome.</title>
        <authorList>
            <person name="Postec A."/>
        </authorList>
    </citation>
    <scope>NUCLEOTIDE SEQUENCE [LARGE SCALE GENOMIC DNA]</scope>
    <source>
        <strain evidence="1 2">Ra1766G1</strain>
    </source>
</reference>
<accession>A0A8J8SBB4</accession>
<proteinExistence type="predicted"/>